<evidence type="ECO:0000313" key="2">
    <source>
        <dbReference type="Proteomes" id="UP000229894"/>
    </source>
</evidence>
<name>A0A2M7BUS5_9BACT</name>
<dbReference type="PANTHER" id="PTHR34504">
    <property type="entry name" value="ANTITOXIN HICB"/>
    <property type="match status" value="1"/>
</dbReference>
<dbReference type="Proteomes" id="UP000229894">
    <property type="component" value="Unassembled WGS sequence"/>
</dbReference>
<proteinExistence type="predicted"/>
<dbReference type="InterPro" id="IPR035069">
    <property type="entry name" value="TTHA1013/TTHA0281-like"/>
</dbReference>
<reference evidence="2" key="1">
    <citation type="submission" date="2017-09" db="EMBL/GenBank/DDBJ databases">
        <title>Depth-based differentiation of microbial function through sediment-hosted aquifers and enrichment of novel symbionts in the deep terrestrial subsurface.</title>
        <authorList>
            <person name="Probst A.J."/>
            <person name="Ladd B."/>
            <person name="Jarett J.K."/>
            <person name="Geller-Mcgrath D.E."/>
            <person name="Sieber C.M.K."/>
            <person name="Emerson J.B."/>
            <person name="Anantharaman K."/>
            <person name="Thomas B.C."/>
            <person name="Malmstrom R."/>
            <person name="Stieglmeier M."/>
            <person name="Klingl A."/>
            <person name="Woyke T."/>
            <person name="Ryan C.M."/>
            <person name="Banfield J.F."/>
        </authorList>
    </citation>
    <scope>NUCLEOTIDE SEQUENCE [LARGE SCALE GENOMIC DNA]</scope>
</reference>
<protein>
    <submittedName>
        <fullName evidence="1">Type II toxin-antitoxin system HicB family antitoxin</fullName>
    </submittedName>
</protein>
<dbReference type="AlphaFoldDB" id="A0A2M7BUS5"/>
<dbReference type="EMBL" id="PEUX01000027">
    <property type="protein sequence ID" value="PIV10316.1"/>
    <property type="molecule type" value="Genomic_DNA"/>
</dbReference>
<evidence type="ECO:0000313" key="1">
    <source>
        <dbReference type="EMBL" id="PIV10316.1"/>
    </source>
</evidence>
<sequence length="72" mass="8206">MNYHFTAIITKEGKWFVAKCAELGVVSQGKTVEEAQKNLKEATELYLEKEKVPRKSLSKKAPLITTFELKYA</sequence>
<accession>A0A2M7BUS5</accession>
<dbReference type="InterPro" id="IPR051404">
    <property type="entry name" value="TA_system_antitoxin"/>
</dbReference>
<dbReference type="SUPFAM" id="SSF143100">
    <property type="entry name" value="TTHA1013/TTHA0281-like"/>
    <property type="match status" value="1"/>
</dbReference>
<dbReference type="PANTHER" id="PTHR34504:SF2">
    <property type="entry name" value="UPF0150 PROTEIN SSL0259"/>
    <property type="match status" value="1"/>
</dbReference>
<comment type="caution">
    <text evidence="1">The sequence shown here is derived from an EMBL/GenBank/DDBJ whole genome shotgun (WGS) entry which is preliminary data.</text>
</comment>
<dbReference type="Gene3D" id="3.30.160.250">
    <property type="match status" value="1"/>
</dbReference>
<organism evidence="1 2">
    <name type="scientific">Candidatus Portnoybacteria bacterium CG03_land_8_20_14_0_80_41_10</name>
    <dbReference type="NCBI Taxonomy" id="1974808"/>
    <lineage>
        <taxon>Bacteria</taxon>
        <taxon>Candidatus Portnoyibacteriota</taxon>
    </lineage>
</organism>
<gene>
    <name evidence="1" type="ORF">COS49_01130</name>
</gene>